<comment type="caution">
    <text evidence="2">The sequence shown here is derived from an EMBL/GenBank/DDBJ whole genome shotgun (WGS) entry which is preliminary data.</text>
</comment>
<keyword evidence="3" id="KW-1185">Reference proteome</keyword>
<reference evidence="3" key="1">
    <citation type="submission" date="2014-10" db="EMBL/GenBank/DDBJ databases">
        <title>Genome sequencing of Vitellibacter sp. D-24.</title>
        <authorList>
            <person name="Thevarajoo S."/>
            <person name="Selvaratnam C."/>
            <person name="Goh K.M."/>
            <person name="Chong C.S."/>
        </authorList>
    </citation>
    <scope>NUCLEOTIDE SEQUENCE [LARGE SCALE GENOMIC DNA]</scope>
    <source>
        <strain evidence="3">D-24</strain>
    </source>
</reference>
<accession>A0A137RLA5</accession>
<evidence type="ECO:0000256" key="1">
    <source>
        <dbReference type="SAM" id="MobiDB-lite"/>
    </source>
</evidence>
<proteinExistence type="predicted"/>
<evidence type="ECO:0000313" key="3">
    <source>
        <dbReference type="Proteomes" id="UP000070138"/>
    </source>
</evidence>
<name>A0A137RLA5_9FLAO</name>
<dbReference type="AlphaFoldDB" id="A0A137RLA5"/>
<feature type="region of interest" description="Disordered" evidence="1">
    <location>
        <begin position="35"/>
        <end position="60"/>
    </location>
</feature>
<reference evidence="2 3" key="2">
    <citation type="journal article" date="2016" name="Int. J. Syst. Evol. Microbiol.">
        <title>Vitellibacter aquimaris sp. nov., a marine bacterium isolated from seawater.</title>
        <authorList>
            <person name="Thevarajoo S."/>
            <person name="Selvaratnam C."/>
            <person name="Goh K.M."/>
            <person name="Hong K.W."/>
            <person name="Chan X.Y."/>
            <person name="Chan K.G."/>
            <person name="Chong C.S."/>
        </authorList>
    </citation>
    <scope>NUCLEOTIDE SEQUENCE [LARGE SCALE GENOMIC DNA]</scope>
    <source>
        <strain evidence="2 3">D-24</strain>
    </source>
</reference>
<dbReference type="Proteomes" id="UP000070138">
    <property type="component" value="Unassembled WGS sequence"/>
</dbReference>
<gene>
    <name evidence="2" type="ORF">LS48_00385</name>
</gene>
<protein>
    <submittedName>
        <fullName evidence="2">Uncharacterized protein</fullName>
    </submittedName>
</protein>
<sequence>MINTIEETPRKLPLGPGQIFVGFRSQSLNPKKHFGRKIPQNLNHKNQIRRKIPQNLLPQP</sequence>
<organism evidence="2 3">
    <name type="scientific">Aequorivita aquimaris</name>
    <dbReference type="NCBI Taxonomy" id="1548749"/>
    <lineage>
        <taxon>Bacteria</taxon>
        <taxon>Pseudomonadati</taxon>
        <taxon>Bacteroidota</taxon>
        <taxon>Flavobacteriia</taxon>
        <taxon>Flavobacteriales</taxon>
        <taxon>Flavobacteriaceae</taxon>
        <taxon>Aequorivita</taxon>
    </lineage>
</organism>
<evidence type="ECO:0000313" key="2">
    <source>
        <dbReference type="EMBL" id="KXO00972.1"/>
    </source>
</evidence>
<dbReference type="EMBL" id="JRWG01000001">
    <property type="protein sequence ID" value="KXO00972.1"/>
    <property type="molecule type" value="Genomic_DNA"/>
</dbReference>